<dbReference type="AlphaFoldDB" id="A0A428QTR4"/>
<dbReference type="Proteomes" id="UP000288168">
    <property type="component" value="Unassembled WGS sequence"/>
</dbReference>
<gene>
    <name evidence="1" type="ORF">CEP54_002725</name>
</gene>
<name>A0A428QTR4_9HYPO</name>
<keyword evidence="2" id="KW-1185">Reference proteome</keyword>
<protein>
    <submittedName>
        <fullName evidence="1">Uncharacterized protein</fullName>
    </submittedName>
</protein>
<reference evidence="1 2" key="1">
    <citation type="submission" date="2017-06" db="EMBL/GenBank/DDBJ databases">
        <title>Comparative genomic analysis of Ambrosia Fusariam Clade fungi.</title>
        <authorList>
            <person name="Stajich J.E."/>
            <person name="Carrillo J."/>
            <person name="Kijimoto T."/>
            <person name="Eskalen A."/>
            <person name="O'Donnell K."/>
            <person name="Kasson M."/>
        </authorList>
    </citation>
    <scope>NUCLEOTIDE SEQUENCE [LARGE SCALE GENOMIC DNA]</scope>
    <source>
        <strain evidence="1 2">NRRL62584</strain>
    </source>
</reference>
<comment type="caution">
    <text evidence="1">The sequence shown here is derived from an EMBL/GenBank/DDBJ whole genome shotgun (WGS) entry which is preliminary data.</text>
</comment>
<organism evidence="1 2">
    <name type="scientific">Fusarium duplospermum</name>
    <dbReference type="NCBI Taxonomy" id="1325734"/>
    <lineage>
        <taxon>Eukaryota</taxon>
        <taxon>Fungi</taxon>
        <taxon>Dikarya</taxon>
        <taxon>Ascomycota</taxon>
        <taxon>Pezizomycotina</taxon>
        <taxon>Sordariomycetes</taxon>
        <taxon>Hypocreomycetidae</taxon>
        <taxon>Hypocreales</taxon>
        <taxon>Nectriaceae</taxon>
        <taxon>Fusarium</taxon>
        <taxon>Fusarium solani species complex</taxon>
    </lineage>
</organism>
<evidence type="ECO:0000313" key="2">
    <source>
        <dbReference type="Proteomes" id="UP000288168"/>
    </source>
</evidence>
<sequence>MTTPIENFFRLSREIREMIYDLVLEPVEFSNLYTAKTAYTPETCPLLYVHWKITEELQHHLYKNHALVIPFQEPSEYILNNGTFAQHIDNPTRRMKMKTDKIIVEIVQTKKAIYPQNPRDITGRRKHSSIFWMDREAGRDFPRRVVHELLQMKDHLPAVRTVEFELWEGEWYMNSNGWREPLQRLLDNWDELHIEVQMNLFDFDGRMDNINAWCRHFEPIEEISFFANGFSWDDHEARDYWGRRIDPRGFASDYWNEMAFEILEMVDEFYFTEDVECRPLFVKPYMDKAQR</sequence>
<dbReference type="EMBL" id="NKCI01000016">
    <property type="protein sequence ID" value="RSL68618.1"/>
    <property type="molecule type" value="Genomic_DNA"/>
</dbReference>
<evidence type="ECO:0000313" key="1">
    <source>
        <dbReference type="EMBL" id="RSL68618.1"/>
    </source>
</evidence>
<accession>A0A428QTR4</accession>
<proteinExistence type="predicted"/>
<dbReference type="OrthoDB" id="5104305at2759"/>